<dbReference type="Pfam" id="PF13480">
    <property type="entry name" value="Acetyltransf_6"/>
    <property type="match status" value="1"/>
</dbReference>
<accession>A0A6L7IYS3</accession>
<organism evidence="2 3">
    <name type="scientific">Eggerthella guodeyinii</name>
    <dbReference type="NCBI Taxonomy" id="2690837"/>
    <lineage>
        <taxon>Bacteria</taxon>
        <taxon>Bacillati</taxon>
        <taxon>Actinomycetota</taxon>
        <taxon>Coriobacteriia</taxon>
        <taxon>Eggerthellales</taxon>
        <taxon>Eggerthellaceae</taxon>
        <taxon>Eggerthella</taxon>
    </lineage>
</organism>
<evidence type="ECO:0000313" key="3">
    <source>
        <dbReference type="Proteomes" id="UP000478463"/>
    </source>
</evidence>
<dbReference type="Gene3D" id="3.40.630.30">
    <property type="match status" value="1"/>
</dbReference>
<dbReference type="InterPro" id="IPR038740">
    <property type="entry name" value="BioF2-like_GNAT_dom"/>
</dbReference>
<dbReference type="PANTHER" id="PTHR36174">
    <property type="entry name" value="LIPID II:GLYCINE GLYCYLTRANSFERASE"/>
    <property type="match status" value="1"/>
</dbReference>
<gene>
    <name evidence="2" type="ORF">GS424_013985</name>
</gene>
<protein>
    <submittedName>
        <fullName evidence="2">GNAT family N-acetyltransferase</fullName>
    </submittedName>
</protein>
<dbReference type="InterPro" id="IPR050644">
    <property type="entry name" value="PG_Glycine_Bridge_Synth"/>
</dbReference>
<reference evidence="2 3" key="1">
    <citation type="submission" date="2020-10" db="EMBL/GenBank/DDBJ databases">
        <title>Eggerthella sp. nov., isolated from human feces.</title>
        <authorList>
            <person name="Yajun G."/>
        </authorList>
    </citation>
    <scope>NUCLEOTIDE SEQUENCE [LARGE SCALE GENOMIC DNA]</scope>
    <source>
        <strain evidence="2 3">HF-1101</strain>
    </source>
</reference>
<sequence>MENESVNGTFLQSRRFMNYHPKGKFEDCSLVFYKGNSISAVVPACIDRGENEKVFLSHGGSTFGGFVVNKKCLTTSKAIELVELLDSWLVQNGFDKVIMKQTPSLFSKRPVDALDYAFQHEGYEAVGEISYVIDFADYSDPIESNFSASRRRDCRYAEREGLSFRRITTDADVARFYGVLKVSLKKYGAEPVHALAELLDFKNERLCNEVRFYGVYLDERLIAGSMVFAMGSVFHAQYLAADPEFLNLFPMNLLDKSLISLAKKEGFSAFSFGISTENHGRDINLSLAAFKEGFGGIHSTNRTFLKSIQKGEPKRIEGIGGQKGEGR</sequence>
<dbReference type="AlphaFoldDB" id="A0A6L7IYS3"/>
<dbReference type="Proteomes" id="UP000478463">
    <property type="component" value="Chromosome"/>
</dbReference>
<dbReference type="InterPro" id="IPR016181">
    <property type="entry name" value="Acyl_CoA_acyltransferase"/>
</dbReference>
<dbReference type="GO" id="GO:0016740">
    <property type="term" value="F:transferase activity"/>
    <property type="evidence" value="ECO:0007669"/>
    <property type="project" value="UniProtKB-KW"/>
</dbReference>
<dbReference type="SUPFAM" id="SSF55729">
    <property type="entry name" value="Acyl-CoA N-acyltransferases (Nat)"/>
    <property type="match status" value="1"/>
</dbReference>
<dbReference type="EMBL" id="CP063310">
    <property type="protein sequence ID" value="QOS67609.1"/>
    <property type="molecule type" value="Genomic_DNA"/>
</dbReference>
<dbReference type="KEGG" id="egd:GS424_013985"/>
<dbReference type="PANTHER" id="PTHR36174:SF1">
    <property type="entry name" value="LIPID II:GLYCINE GLYCYLTRANSFERASE"/>
    <property type="match status" value="1"/>
</dbReference>
<keyword evidence="2" id="KW-0808">Transferase</keyword>
<dbReference type="RefSeq" id="WP_160941106.1">
    <property type="nucleotide sequence ID" value="NZ_CP063310.1"/>
</dbReference>
<feature type="domain" description="BioF2-like acetyltransferase" evidence="1">
    <location>
        <begin position="150"/>
        <end position="279"/>
    </location>
</feature>
<evidence type="ECO:0000259" key="1">
    <source>
        <dbReference type="Pfam" id="PF13480"/>
    </source>
</evidence>
<name>A0A6L7IYS3_9ACTN</name>
<proteinExistence type="predicted"/>
<evidence type="ECO:0000313" key="2">
    <source>
        <dbReference type="EMBL" id="QOS67609.1"/>
    </source>
</evidence>